<keyword evidence="3 9" id="KW-0812">Transmembrane</keyword>
<feature type="transmembrane region" description="Helical" evidence="10">
    <location>
        <begin position="117"/>
        <end position="137"/>
    </location>
</feature>
<keyword evidence="2" id="KW-1003">Cell membrane</keyword>
<name>A7STG7_NEMVE</name>
<dbReference type="GO" id="GO:0005886">
    <property type="term" value="C:plasma membrane"/>
    <property type="evidence" value="ECO:0000318"/>
    <property type="project" value="GO_Central"/>
</dbReference>
<evidence type="ECO:0000256" key="2">
    <source>
        <dbReference type="ARBA" id="ARBA00022475"/>
    </source>
</evidence>
<keyword evidence="7 9" id="KW-0675">Receptor</keyword>
<comment type="similarity">
    <text evidence="9">Belongs to the G-protein coupled receptor 1 family.</text>
</comment>
<dbReference type="GO" id="GO:0007602">
    <property type="term" value="P:phototransduction"/>
    <property type="evidence" value="ECO:0000318"/>
    <property type="project" value="GO_Central"/>
</dbReference>
<dbReference type="OMA" id="AVICTIQ"/>
<dbReference type="OrthoDB" id="10044919at2759"/>
<dbReference type="AlphaFoldDB" id="A7STG7"/>
<evidence type="ECO:0000259" key="11">
    <source>
        <dbReference type="PROSITE" id="PS50262"/>
    </source>
</evidence>
<dbReference type="CDD" id="cd00637">
    <property type="entry name" value="7tm_classA_rhodopsin-like"/>
    <property type="match status" value="1"/>
</dbReference>
<reference evidence="12 13" key="1">
    <citation type="journal article" date="2007" name="Science">
        <title>Sea anemone genome reveals ancestral eumetazoan gene repertoire and genomic organization.</title>
        <authorList>
            <person name="Putnam N.H."/>
            <person name="Srivastava M."/>
            <person name="Hellsten U."/>
            <person name="Dirks B."/>
            <person name="Chapman J."/>
            <person name="Salamov A."/>
            <person name="Terry A."/>
            <person name="Shapiro H."/>
            <person name="Lindquist E."/>
            <person name="Kapitonov V.V."/>
            <person name="Jurka J."/>
            <person name="Genikhovich G."/>
            <person name="Grigoriev I.V."/>
            <person name="Lucas S.M."/>
            <person name="Steele R.E."/>
            <person name="Finnerty J.R."/>
            <person name="Technau U."/>
            <person name="Martindale M.Q."/>
            <person name="Rokhsar D.S."/>
        </authorList>
    </citation>
    <scope>NUCLEOTIDE SEQUENCE [LARGE SCALE GENOMIC DNA]</scope>
    <source>
        <strain evidence="13">CH2 X CH6</strain>
    </source>
</reference>
<dbReference type="EMBL" id="DS469795">
    <property type="protein sequence ID" value="EDO33019.1"/>
    <property type="molecule type" value="Genomic_DNA"/>
</dbReference>
<evidence type="ECO:0000256" key="7">
    <source>
        <dbReference type="ARBA" id="ARBA00023170"/>
    </source>
</evidence>
<dbReference type="FunCoup" id="A7STG7">
    <property type="interactions" value="145"/>
</dbReference>
<dbReference type="HOGENOM" id="CLU_009579_3_3_1"/>
<dbReference type="InterPro" id="IPR000276">
    <property type="entry name" value="GPCR_Rhodpsn"/>
</dbReference>
<feature type="transmembrane region" description="Helical" evidence="10">
    <location>
        <begin position="162"/>
        <end position="183"/>
    </location>
</feature>
<keyword evidence="6 10" id="KW-0472">Membrane</keyword>
<feature type="transmembrane region" description="Helical" evidence="10">
    <location>
        <begin position="6"/>
        <end position="25"/>
    </location>
</feature>
<feature type="non-terminal residue" evidence="12">
    <location>
        <position position="282"/>
    </location>
</feature>
<evidence type="ECO:0000256" key="10">
    <source>
        <dbReference type="SAM" id="Phobius"/>
    </source>
</evidence>
<keyword evidence="5 9" id="KW-0297">G-protein coupled receptor</keyword>
<protein>
    <recommendedName>
        <fullName evidence="11">G-protein coupled receptors family 1 profile domain-containing protein</fullName>
    </recommendedName>
</protein>
<dbReference type="InterPro" id="IPR017452">
    <property type="entry name" value="GPCR_Rhodpsn_7TM"/>
</dbReference>
<keyword evidence="13" id="KW-1185">Reference proteome</keyword>
<dbReference type="GO" id="GO:0071482">
    <property type="term" value="P:cellular response to light stimulus"/>
    <property type="evidence" value="ECO:0000318"/>
    <property type="project" value="GO_Central"/>
</dbReference>
<evidence type="ECO:0000313" key="12">
    <source>
        <dbReference type="EMBL" id="EDO33019.1"/>
    </source>
</evidence>
<dbReference type="PANTHER" id="PTHR24228">
    <property type="entry name" value="B2 BRADYKININ RECEPTOR/ANGIOTENSIN II RECEPTOR"/>
    <property type="match status" value="1"/>
</dbReference>
<dbReference type="Pfam" id="PF00001">
    <property type="entry name" value="7tm_1"/>
    <property type="match status" value="1"/>
</dbReference>
<feature type="transmembrane region" description="Helical" evidence="10">
    <location>
        <begin position="37"/>
        <end position="55"/>
    </location>
</feature>
<feature type="domain" description="G-protein coupled receptors family 1 profile" evidence="11">
    <location>
        <begin position="17"/>
        <end position="267"/>
    </location>
</feature>
<keyword evidence="4 10" id="KW-1133">Transmembrane helix</keyword>
<sequence length="282" mass="31740">ALETITIIAQFIVGVAGNFLVLLVVNKKKEDGKVIHLFIGSLAISDILLMLSYNFLSSGAIALGKWPFPELICQLQGFCILASSCASMLLMAITAINRYFRVVRTSYYGLLFTPKRTKLLICGAWAMASIVPIQYLASGERFLFHPGKCICFQNDSLKPSTFVVYAIVFLPMCVITFCYYNIFKTIRKHQVSMQQNINDTTTGPNIQDIKVTRVLFLTVVGYITCWTPILIIDIIEFIRGPYSLPREVYVLYSFLGGLSSVINPFIYGAMNPIFKEQYKKIL</sequence>
<dbReference type="PROSITE" id="PS50262">
    <property type="entry name" value="G_PROTEIN_RECEP_F1_2"/>
    <property type="match status" value="1"/>
</dbReference>
<dbReference type="Proteomes" id="UP000001593">
    <property type="component" value="Unassembled WGS sequence"/>
</dbReference>
<dbReference type="FunFam" id="1.20.1070.10:FF:000392">
    <property type="entry name" value="Predicted protein"/>
    <property type="match status" value="1"/>
</dbReference>
<proteinExistence type="inferred from homology"/>
<evidence type="ECO:0000256" key="8">
    <source>
        <dbReference type="ARBA" id="ARBA00023224"/>
    </source>
</evidence>
<evidence type="ECO:0000256" key="3">
    <source>
        <dbReference type="ARBA" id="ARBA00022692"/>
    </source>
</evidence>
<organism evidence="12 13">
    <name type="scientific">Nematostella vectensis</name>
    <name type="common">Starlet sea anemone</name>
    <dbReference type="NCBI Taxonomy" id="45351"/>
    <lineage>
        <taxon>Eukaryota</taxon>
        <taxon>Metazoa</taxon>
        <taxon>Cnidaria</taxon>
        <taxon>Anthozoa</taxon>
        <taxon>Hexacorallia</taxon>
        <taxon>Actiniaria</taxon>
        <taxon>Edwardsiidae</taxon>
        <taxon>Nematostella</taxon>
    </lineage>
</organism>
<gene>
    <name evidence="12" type="ORF">NEMVEDRAFT_v1g1642</name>
</gene>
<dbReference type="Gene3D" id="1.20.1070.10">
    <property type="entry name" value="Rhodopsin 7-helix transmembrane proteins"/>
    <property type="match status" value="1"/>
</dbReference>
<evidence type="ECO:0000256" key="5">
    <source>
        <dbReference type="ARBA" id="ARBA00023040"/>
    </source>
</evidence>
<feature type="transmembrane region" description="Helical" evidence="10">
    <location>
        <begin position="75"/>
        <end position="96"/>
    </location>
</feature>
<dbReference type="eggNOG" id="KOG3656">
    <property type="taxonomic scope" value="Eukaryota"/>
</dbReference>
<comment type="subcellular location">
    <subcellularLocation>
        <location evidence="1">Cell membrane</location>
        <topology evidence="1">Multi-pass membrane protein</topology>
    </subcellularLocation>
</comment>
<dbReference type="InParanoid" id="A7STG7"/>
<feature type="transmembrane region" description="Helical" evidence="10">
    <location>
        <begin position="250"/>
        <end position="270"/>
    </location>
</feature>
<dbReference type="GO" id="GO:0008020">
    <property type="term" value="F:G protein-coupled photoreceptor activity"/>
    <property type="evidence" value="ECO:0000318"/>
    <property type="project" value="GO_Central"/>
</dbReference>
<accession>A7STG7</accession>
<dbReference type="PRINTS" id="PR00237">
    <property type="entry name" value="GPCRRHODOPSN"/>
</dbReference>
<dbReference type="PhylomeDB" id="A7STG7"/>
<feature type="transmembrane region" description="Helical" evidence="10">
    <location>
        <begin position="214"/>
        <end position="238"/>
    </location>
</feature>
<dbReference type="GO" id="GO:0007186">
    <property type="term" value="P:G protein-coupled receptor signaling pathway"/>
    <property type="evidence" value="ECO:0000318"/>
    <property type="project" value="GO_Central"/>
</dbReference>
<dbReference type="PROSITE" id="PS00237">
    <property type="entry name" value="G_PROTEIN_RECEP_F1_1"/>
    <property type="match status" value="1"/>
</dbReference>
<evidence type="ECO:0000313" key="13">
    <source>
        <dbReference type="Proteomes" id="UP000001593"/>
    </source>
</evidence>
<keyword evidence="8 9" id="KW-0807">Transducer</keyword>
<dbReference type="KEGG" id="nve:5504193"/>
<evidence type="ECO:0000256" key="1">
    <source>
        <dbReference type="ARBA" id="ARBA00004651"/>
    </source>
</evidence>
<dbReference type="PANTHER" id="PTHR24228:SF59">
    <property type="entry name" value="NEUROPEPTIDE RECEPTOR 15"/>
    <property type="match status" value="1"/>
</dbReference>
<dbReference type="SMART" id="SM01381">
    <property type="entry name" value="7TM_GPCR_Srsx"/>
    <property type="match status" value="1"/>
</dbReference>
<evidence type="ECO:0000256" key="4">
    <source>
        <dbReference type="ARBA" id="ARBA00022989"/>
    </source>
</evidence>
<evidence type="ECO:0000256" key="9">
    <source>
        <dbReference type="RuleBase" id="RU000688"/>
    </source>
</evidence>
<dbReference type="SUPFAM" id="SSF81321">
    <property type="entry name" value="Family A G protein-coupled receptor-like"/>
    <property type="match status" value="1"/>
</dbReference>
<evidence type="ECO:0000256" key="6">
    <source>
        <dbReference type="ARBA" id="ARBA00023136"/>
    </source>
</evidence>
<feature type="non-terminal residue" evidence="12">
    <location>
        <position position="1"/>
    </location>
</feature>